<dbReference type="Proteomes" id="UP000653454">
    <property type="component" value="Unassembled WGS sequence"/>
</dbReference>
<keyword evidence="10 15" id="KW-0694">RNA-binding</keyword>
<dbReference type="SUPFAM" id="SSF101353">
    <property type="entry name" value="Putative anticodon-binding domain of alanyl-tRNA synthetase (AlaRS)"/>
    <property type="match status" value="1"/>
</dbReference>
<organism evidence="18 19">
    <name type="scientific">Plutella xylostella</name>
    <name type="common">Diamondback moth</name>
    <name type="synonym">Plutella maculipennis</name>
    <dbReference type="NCBI Taxonomy" id="51655"/>
    <lineage>
        <taxon>Eukaryota</taxon>
        <taxon>Metazoa</taxon>
        <taxon>Ecdysozoa</taxon>
        <taxon>Arthropoda</taxon>
        <taxon>Hexapoda</taxon>
        <taxon>Insecta</taxon>
        <taxon>Pterygota</taxon>
        <taxon>Neoptera</taxon>
        <taxon>Endopterygota</taxon>
        <taxon>Lepidoptera</taxon>
        <taxon>Glossata</taxon>
        <taxon>Ditrysia</taxon>
        <taxon>Yponomeutoidea</taxon>
        <taxon>Plutellidae</taxon>
        <taxon>Plutella</taxon>
    </lineage>
</organism>
<evidence type="ECO:0000256" key="7">
    <source>
        <dbReference type="ARBA" id="ARBA00022741"/>
    </source>
</evidence>
<dbReference type="InterPro" id="IPR045864">
    <property type="entry name" value="aa-tRNA-synth_II/BPL/LPL"/>
</dbReference>
<dbReference type="SUPFAM" id="SSF55186">
    <property type="entry name" value="ThrRS/AlaRS common domain"/>
    <property type="match status" value="1"/>
</dbReference>
<dbReference type="GO" id="GO:0002161">
    <property type="term" value="F:aminoacyl-tRNA deacylase activity"/>
    <property type="evidence" value="ECO:0007669"/>
    <property type="project" value="TreeGrafter"/>
</dbReference>
<keyword evidence="7 15" id="KW-0547">Nucleotide-binding</keyword>
<dbReference type="CDD" id="cd00673">
    <property type="entry name" value="AlaRS_core"/>
    <property type="match status" value="1"/>
</dbReference>
<dbReference type="GO" id="GO:0005739">
    <property type="term" value="C:mitochondrion"/>
    <property type="evidence" value="ECO:0007669"/>
    <property type="project" value="TreeGrafter"/>
</dbReference>
<comment type="catalytic activity">
    <reaction evidence="14 15">
        <text>tRNA(Ala) + L-alanine + ATP = L-alanyl-tRNA(Ala) + AMP + diphosphate</text>
        <dbReference type="Rhea" id="RHEA:12540"/>
        <dbReference type="Rhea" id="RHEA-COMP:9657"/>
        <dbReference type="Rhea" id="RHEA-COMP:9923"/>
        <dbReference type="ChEBI" id="CHEBI:30616"/>
        <dbReference type="ChEBI" id="CHEBI:33019"/>
        <dbReference type="ChEBI" id="CHEBI:57972"/>
        <dbReference type="ChEBI" id="CHEBI:78442"/>
        <dbReference type="ChEBI" id="CHEBI:78497"/>
        <dbReference type="ChEBI" id="CHEBI:456215"/>
        <dbReference type="EC" id="6.1.1.7"/>
    </reaction>
</comment>
<keyword evidence="4 15" id="KW-0820">tRNA-binding</keyword>
<dbReference type="InterPro" id="IPR018164">
    <property type="entry name" value="Ala-tRNA-synth_IIc_N"/>
</dbReference>
<dbReference type="GO" id="GO:0000049">
    <property type="term" value="F:tRNA binding"/>
    <property type="evidence" value="ECO:0007669"/>
    <property type="project" value="UniProtKB-KW"/>
</dbReference>
<feature type="binding site" evidence="15">
    <location>
        <position position="634"/>
    </location>
    <ligand>
        <name>Zn(2+)</name>
        <dbReference type="ChEBI" id="CHEBI:29105"/>
    </ligand>
</feature>
<reference evidence="18" key="1">
    <citation type="submission" date="2020-11" db="EMBL/GenBank/DDBJ databases">
        <authorList>
            <person name="Whiteford S."/>
        </authorList>
    </citation>
    <scope>NUCLEOTIDE SEQUENCE</scope>
</reference>
<comment type="subunit">
    <text evidence="15">Monomer.</text>
</comment>
<dbReference type="NCBIfam" id="TIGR00344">
    <property type="entry name" value="alaS"/>
    <property type="match status" value="1"/>
</dbReference>
<evidence type="ECO:0000256" key="12">
    <source>
        <dbReference type="ARBA" id="ARBA00023146"/>
    </source>
</evidence>
<feature type="binding site" evidence="15">
    <location>
        <position position="736"/>
    </location>
    <ligand>
        <name>Zn(2+)</name>
        <dbReference type="ChEBI" id="CHEBI:29105"/>
    </ligand>
</feature>
<dbReference type="Pfam" id="PF01411">
    <property type="entry name" value="tRNA-synt_2c"/>
    <property type="match status" value="2"/>
</dbReference>
<feature type="binding site" evidence="15">
    <location>
        <position position="740"/>
    </location>
    <ligand>
        <name>Zn(2+)</name>
        <dbReference type="ChEBI" id="CHEBI:29105"/>
    </ligand>
</feature>
<comment type="similarity">
    <text evidence="1">Belongs to the class-II aminoacyl-tRNA synthetase family. Alax-L subfamily.</text>
</comment>
<evidence type="ECO:0000256" key="10">
    <source>
        <dbReference type="ARBA" id="ARBA00022884"/>
    </source>
</evidence>
<dbReference type="PROSITE" id="PS50860">
    <property type="entry name" value="AA_TRNA_LIGASE_II_ALA"/>
    <property type="match status" value="1"/>
</dbReference>
<evidence type="ECO:0000256" key="14">
    <source>
        <dbReference type="ARBA" id="ARBA00048300"/>
    </source>
</evidence>
<dbReference type="InterPro" id="IPR009000">
    <property type="entry name" value="Transl_B-barrel_sf"/>
</dbReference>
<dbReference type="FunFam" id="3.30.930.10:FF:000011">
    <property type="entry name" value="Alanine--tRNA ligase, cytoplasmic"/>
    <property type="match status" value="1"/>
</dbReference>
<evidence type="ECO:0000256" key="1">
    <source>
        <dbReference type="ARBA" id="ARBA00008429"/>
    </source>
</evidence>
<evidence type="ECO:0000313" key="19">
    <source>
        <dbReference type="Proteomes" id="UP000653454"/>
    </source>
</evidence>
<dbReference type="InterPro" id="IPR018165">
    <property type="entry name" value="Ala-tRNA-synth_IIc_core"/>
</dbReference>
<protein>
    <recommendedName>
        <fullName evidence="3">Alanine--tRNA ligase</fullName>
        <ecNumber evidence="2">6.1.1.7</ecNumber>
    </recommendedName>
    <alternativeName>
        <fullName evidence="13">Alanyl-tRNA synthetase</fullName>
    </alternativeName>
</protein>
<dbReference type="GO" id="GO:0008270">
    <property type="term" value="F:zinc ion binding"/>
    <property type="evidence" value="ECO:0007669"/>
    <property type="project" value="UniProtKB-UniRule"/>
</dbReference>
<evidence type="ECO:0000256" key="8">
    <source>
        <dbReference type="ARBA" id="ARBA00022833"/>
    </source>
</evidence>
<evidence type="ECO:0000256" key="5">
    <source>
        <dbReference type="ARBA" id="ARBA00022598"/>
    </source>
</evidence>
<dbReference type="EC" id="6.1.1.7" evidence="2"/>
<dbReference type="Gene3D" id="2.40.30.130">
    <property type="match status" value="1"/>
</dbReference>
<gene>
    <name evidence="18" type="ORF">PLXY2_LOCUS9152</name>
</gene>
<comment type="function">
    <text evidence="15">Catalyzes the attachment of alanine to tRNA(Ala) in a two-step reaction: alanine is first activated by ATP to form Ala-AMP and then transferred to the acceptor end of tRNA(Ala). Also edits incorrectly charged tRNA(Ala) via its editing domain.</text>
</comment>
<dbReference type="SUPFAM" id="SSF55681">
    <property type="entry name" value="Class II aaRS and biotin synthetases"/>
    <property type="match status" value="1"/>
</dbReference>
<keyword evidence="6 15" id="KW-0479">Metal-binding</keyword>
<dbReference type="SUPFAM" id="SSF50447">
    <property type="entry name" value="Translation proteins"/>
    <property type="match status" value="1"/>
</dbReference>
<feature type="binding site" evidence="15">
    <location>
        <position position="630"/>
    </location>
    <ligand>
        <name>Zn(2+)</name>
        <dbReference type="ChEBI" id="CHEBI:29105"/>
    </ligand>
</feature>
<feature type="coiled-coil region" evidence="16">
    <location>
        <begin position="452"/>
        <end position="498"/>
    </location>
</feature>
<evidence type="ECO:0000256" key="13">
    <source>
        <dbReference type="ARBA" id="ARBA00032577"/>
    </source>
</evidence>
<name>A0A8S4FI92_PLUXY</name>
<evidence type="ECO:0000256" key="3">
    <source>
        <dbReference type="ARBA" id="ARBA00017959"/>
    </source>
</evidence>
<dbReference type="EMBL" id="CAJHNJ030000035">
    <property type="protein sequence ID" value="CAG9128179.1"/>
    <property type="molecule type" value="Genomic_DNA"/>
</dbReference>
<dbReference type="HAMAP" id="MF_00036_B">
    <property type="entry name" value="Ala_tRNA_synth_B"/>
    <property type="match status" value="1"/>
</dbReference>
<dbReference type="Gene3D" id="3.30.980.10">
    <property type="entry name" value="Threonyl-trna Synthetase, Chain A, domain 2"/>
    <property type="match status" value="1"/>
</dbReference>
<dbReference type="Pfam" id="PF07973">
    <property type="entry name" value="tRNA_SAD"/>
    <property type="match status" value="1"/>
</dbReference>
<comment type="cofactor">
    <cofactor evidence="15">
        <name>Zn(2+)</name>
        <dbReference type="ChEBI" id="CHEBI:29105"/>
    </cofactor>
    <text evidence="15">Binds 1 zinc ion per subunit.</text>
</comment>
<evidence type="ECO:0000256" key="2">
    <source>
        <dbReference type="ARBA" id="ARBA00013168"/>
    </source>
</evidence>
<evidence type="ECO:0000256" key="4">
    <source>
        <dbReference type="ARBA" id="ARBA00022555"/>
    </source>
</evidence>
<feature type="domain" description="Alanyl-transfer RNA synthetases family profile" evidence="17">
    <location>
        <begin position="20"/>
        <end position="779"/>
    </location>
</feature>
<sequence>MFRIPVRSKTISSASTRLYTSSSFIRSTFIDYFKDSHGHKFVKSSSVVPLCDPTVPFVNAGMNQFKGIFLDQVQPPCPRAVNSQKCIRVGGKHNDLDVVGTDGHHHTFFEMLGNWSFGDYYKKEACQMAWDLLLGPYRLKPEHLVVTYFGGDPTLGLPEDRECRDIWKGIGVQSDRLKPLGAQDNFWEMGLVGPCGPCTEIHHVNPDGTLTEIWNLVFIQFNREADGSLRPLRTRHVDTGLGLERAASLLQRVPDNYRSDLLAPLIAAVQLNAKGVDPYAGRYGADAALCTAYRRLADHARMIAVCLADGAFPATSLNLKQILRKSLRISSDIFKCPSMLPRLYDVVAEILGPTYPELVSKRKDAHLILQYEEESFKKLRSMLAKKWKDLSKAYPEVESLSDIELTGFANGYKEFKETVAKLNSTVIPGELVFKLYDTHGFQEDHIDRIAQLNNLQVDKEKFKQLLAQHRSRHKTSFKEQADLKAAMFEQAIDKIKENGVEKTNDQYKYDYTVEDRKLIVEPLKTNLVAFLNEDGNWVDNTQPCENKHYYLVTKDTNFYCEEGGQIADTGTIFINENTVLNVEAVFKIKDFVFHKGTFQLTSSKNNSVKCESEVRLVLDTERRLNIMRNHTGVHLLNAAIRKALPNSVVCPIGSKVTDKGCTLNLSVYGEKLSQKAVLDAQELVRQTITSNVPITTCIVDSINVSDVTTVPGETYPDAGLRVLEASGPGLLSRELCCGTHLPSTGVLEEFCITLVKGAGSHTPAVHAITGDAAKEARELFIRADKIRHVTELISPTRMKEEADGIRRRLTSLCGTAGAPHASYRTCLDTLDRLEKETRDNGEVSLDAIAEAELLELESQLASTGRRFIVHFLRAAYLCAAGPVAAARRARCPALLLACAGGDLAAAANVPKVCT</sequence>
<keyword evidence="16" id="KW-0175">Coiled coil</keyword>
<keyword evidence="5 15" id="KW-0436">Ligase</keyword>
<dbReference type="GO" id="GO:0004813">
    <property type="term" value="F:alanine-tRNA ligase activity"/>
    <property type="evidence" value="ECO:0007669"/>
    <property type="project" value="UniProtKB-UniRule"/>
</dbReference>
<evidence type="ECO:0000256" key="15">
    <source>
        <dbReference type="HAMAP-Rule" id="MF_03133"/>
    </source>
</evidence>
<evidence type="ECO:0000256" key="16">
    <source>
        <dbReference type="SAM" id="Coils"/>
    </source>
</evidence>
<dbReference type="Gene3D" id="3.30.930.10">
    <property type="entry name" value="Bira Bifunctional Protein, Domain 2"/>
    <property type="match status" value="1"/>
</dbReference>
<dbReference type="PRINTS" id="PR00980">
    <property type="entry name" value="TRNASYNTHALA"/>
</dbReference>
<dbReference type="PANTHER" id="PTHR11777">
    <property type="entry name" value="ALANYL-TRNA SYNTHETASE"/>
    <property type="match status" value="1"/>
</dbReference>
<dbReference type="InterPro" id="IPR023033">
    <property type="entry name" value="Ala_tRNA_ligase_euk/bac"/>
</dbReference>
<evidence type="ECO:0000259" key="17">
    <source>
        <dbReference type="PROSITE" id="PS50860"/>
    </source>
</evidence>
<comment type="domain">
    <text evidence="15">Consists of three domains; the N-terminal catalytic domain, the editing domain and the C-terminal C-Ala domain. The editing domain removes incorrectly charged amino acids, while the C-Ala domain, along with tRNA(Ala), serves as a bridge to cooperatively bring together the editing and aminoacylation centers thus stimulating deacylation of misacylated tRNAs.</text>
</comment>
<evidence type="ECO:0000256" key="6">
    <source>
        <dbReference type="ARBA" id="ARBA00022723"/>
    </source>
</evidence>
<keyword evidence="11 15" id="KW-0648">Protein biosynthesis</keyword>
<dbReference type="InterPro" id="IPR012947">
    <property type="entry name" value="tRNA_SAD"/>
</dbReference>
<dbReference type="InterPro" id="IPR050058">
    <property type="entry name" value="Ala-tRNA_ligase"/>
</dbReference>
<dbReference type="GO" id="GO:0005524">
    <property type="term" value="F:ATP binding"/>
    <property type="evidence" value="ECO:0007669"/>
    <property type="project" value="UniProtKB-UniRule"/>
</dbReference>
<dbReference type="PANTHER" id="PTHR11777:SF39">
    <property type="entry name" value="ALANINE--TRNA LIGASE, MITOCHONDRIAL"/>
    <property type="match status" value="1"/>
</dbReference>
<accession>A0A8S4FI92</accession>
<dbReference type="InterPro" id="IPR018163">
    <property type="entry name" value="Thr/Ala-tRNA-synth_IIc_edit"/>
</dbReference>
<proteinExistence type="inferred from homology"/>
<keyword evidence="12 15" id="KW-0030">Aminoacyl-tRNA synthetase</keyword>
<keyword evidence="9 15" id="KW-0067">ATP-binding</keyword>
<keyword evidence="19" id="KW-1185">Reference proteome</keyword>
<dbReference type="AlphaFoldDB" id="A0A8S4FI92"/>
<comment type="caution">
    <text evidence="18">The sequence shown here is derived from an EMBL/GenBank/DDBJ whole genome shotgun (WGS) entry which is preliminary data.</text>
</comment>
<keyword evidence="8 15" id="KW-0862">Zinc</keyword>
<evidence type="ECO:0000313" key="18">
    <source>
        <dbReference type="EMBL" id="CAG9128179.1"/>
    </source>
</evidence>
<evidence type="ECO:0000256" key="11">
    <source>
        <dbReference type="ARBA" id="ARBA00022917"/>
    </source>
</evidence>
<evidence type="ECO:0000256" key="9">
    <source>
        <dbReference type="ARBA" id="ARBA00022840"/>
    </source>
</evidence>
<dbReference type="GO" id="GO:0006419">
    <property type="term" value="P:alanyl-tRNA aminoacylation"/>
    <property type="evidence" value="ECO:0007669"/>
    <property type="project" value="InterPro"/>
</dbReference>
<dbReference type="InterPro" id="IPR002318">
    <property type="entry name" value="Ala-tRNA-lgiase_IIc"/>
</dbReference>
<dbReference type="InterPro" id="IPR018162">
    <property type="entry name" value="Ala-tRNA-ligase_IIc_anticod-bd"/>
</dbReference>